<reference key="1">
    <citation type="journal article" date="2014" name="PLoS Genet.">
        <title>Signature Gene Expression Reveals Novel Clues to the Molecular Mechanisms of Dimorphic Transition in Penicillium marneffei.</title>
        <authorList>
            <person name="Yang E."/>
            <person name="Wang G."/>
            <person name="Cai J."/>
            <person name="Woo P.C."/>
            <person name="Lau S.K."/>
            <person name="Yuen K.-Y."/>
            <person name="Chow W.-N."/>
            <person name="Lin X."/>
        </authorList>
    </citation>
    <scope>NUCLEOTIDE SEQUENCE [LARGE SCALE GENOMIC DNA]</scope>
    <source>
        <strain>PM1</strain>
    </source>
</reference>
<dbReference type="EMBL" id="JPOX01000031">
    <property type="protein sequence ID" value="KFX44016.1"/>
    <property type="molecule type" value="Genomic_DNA"/>
</dbReference>
<dbReference type="Pfam" id="PF11807">
    <property type="entry name" value="UstYa"/>
    <property type="match status" value="1"/>
</dbReference>
<dbReference type="PANTHER" id="PTHR33365:SF4">
    <property type="entry name" value="CYCLOCHLOROTINE BIOSYNTHESIS PROTEIN O"/>
    <property type="match status" value="1"/>
</dbReference>
<evidence type="ECO:0000256" key="2">
    <source>
        <dbReference type="ARBA" id="ARBA00035112"/>
    </source>
</evidence>
<dbReference type="AlphaFoldDB" id="A0A093VBG4"/>
<comment type="pathway">
    <text evidence="1">Mycotoxin biosynthesis.</text>
</comment>
<dbReference type="GO" id="GO:0043386">
    <property type="term" value="P:mycotoxin biosynthetic process"/>
    <property type="evidence" value="ECO:0007669"/>
    <property type="project" value="InterPro"/>
</dbReference>
<feature type="transmembrane region" description="Helical" evidence="3">
    <location>
        <begin position="39"/>
        <end position="66"/>
    </location>
</feature>
<gene>
    <name evidence="4" type="ORF">GQ26_0310780</name>
</gene>
<comment type="similarity">
    <text evidence="2">Belongs to the ustYa family.</text>
</comment>
<dbReference type="eggNOG" id="ENOG502SR2C">
    <property type="taxonomic scope" value="Eukaryota"/>
</dbReference>
<organism evidence="4">
    <name type="scientific">Talaromyces marneffei PM1</name>
    <dbReference type="NCBI Taxonomy" id="1077442"/>
    <lineage>
        <taxon>Eukaryota</taxon>
        <taxon>Fungi</taxon>
        <taxon>Dikarya</taxon>
        <taxon>Ascomycota</taxon>
        <taxon>Pezizomycotina</taxon>
        <taxon>Eurotiomycetes</taxon>
        <taxon>Eurotiomycetidae</taxon>
        <taxon>Eurotiales</taxon>
        <taxon>Trichocomaceae</taxon>
        <taxon>Talaromyces</taxon>
        <taxon>Talaromyces sect. Talaromyces</taxon>
    </lineage>
</organism>
<keyword evidence="3" id="KW-1133">Transmembrane helix</keyword>
<dbReference type="PANTHER" id="PTHR33365">
    <property type="entry name" value="YALI0B05434P"/>
    <property type="match status" value="1"/>
</dbReference>
<evidence type="ECO:0000256" key="1">
    <source>
        <dbReference type="ARBA" id="ARBA00004685"/>
    </source>
</evidence>
<dbReference type="InterPro" id="IPR021765">
    <property type="entry name" value="UstYa-like"/>
</dbReference>
<reference evidence="4" key="2">
    <citation type="journal article" date="2014" name="PLoS Genet.">
        <title>Signature gene expression reveals novel clues to the molecular mechanisms of dimorphic transition in Penicillium marneffei.</title>
        <authorList>
            <person name="Yang E."/>
            <person name="Wang G."/>
            <person name="Cai J."/>
            <person name="Woo P.C."/>
            <person name="Lau S.K."/>
            <person name="Yuen K.-Y."/>
            <person name="Chow W.-N."/>
            <person name="Lin X."/>
        </authorList>
    </citation>
    <scope>NUCLEOTIDE SEQUENCE</scope>
    <source>
        <strain evidence="4">PM1</strain>
    </source>
</reference>
<evidence type="ECO:0000256" key="3">
    <source>
        <dbReference type="SAM" id="Phobius"/>
    </source>
</evidence>
<comment type="caution">
    <text evidence="4">The sequence shown here is derived from an EMBL/GenBank/DDBJ whole genome shotgun (WGS) entry which is preliminary data.</text>
</comment>
<protein>
    <submittedName>
        <fullName evidence="4">Uncharacterized protein</fullName>
    </submittedName>
</protein>
<dbReference type="HOGENOM" id="CLU_042941_2_3_1"/>
<evidence type="ECO:0000313" key="4">
    <source>
        <dbReference type="EMBL" id="KFX44016.1"/>
    </source>
</evidence>
<proteinExistence type="inferred from homology"/>
<accession>A0A093VBG4</accession>
<keyword evidence="3" id="KW-0472">Membrane</keyword>
<sequence length="285" mass="32446">MFGALYRTNMREDEDDEKENLLERSKILMKPSSNRNQQILRLLLATGIILNTIFGIVGLLTFASFIQSDKSSYENGFDTDLEPAKDSIDLVVKTFSGGVDLDDAGNFVMDDGGHEFIGPPGPAVDEAWETLLGGESFFFLPIILGKLGLNLDFSENEVVLKDSTFQWPESGNYFTGLDVYHSLHCLNRLRQAIYPDYYTHVFNHPSDPSRGNHIDHCINHIRQAIQCHADLTPMEWKLDGSRIILKTDTPHTCRNFDQINDWALTKRTKFEDIWSWRNGSLQIVD</sequence>
<keyword evidence="3" id="KW-0812">Transmembrane</keyword>
<name>A0A093VBG4_TALMA</name>